<evidence type="ECO:0000256" key="8">
    <source>
        <dbReference type="PROSITE-ProRule" id="PRU01360"/>
    </source>
</evidence>
<evidence type="ECO:0000256" key="9">
    <source>
        <dbReference type="RuleBase" id="RU003357"/>
    </source>
</evidence>
<dbReference type="InterPro" id="IPR037066">
    <property type="entry name" value="Plug_dom_sf"/>
</dbReference>
<dbReference type="Pfam" id="PF13715">
    <property type="entry name" value="CarbopepD_reg_2"/>
    <property type="match status" value="1"/>
</dbReference>
<feature type="domain" description="TonB-dependent receptor plug" evidence="13">
    <location>
        <begin position="114"/>
        <end position="214"/>
    </location>
</feature>
<evidence type="ECO:0000256" key="7">
    <source>
        <dbReference type="ARBA" id="ARBA00023237"/>
    </source>
</evidence>
<dbReference type="InterPro" id="IPR036942">
    <property type="entry name" value="Beta-barrel_TonB_sf"/>
</dbReference>
<evidence type="ECO:0000256" key="3">
    <source>
        <dbReference type="ARBA" id="ARBA00022452"/>
    </source>
</evidence>
<evidence type="ECO:0000259" key="12">
    <source>
        <dbReference type="Pfam" id="PF00593"/>
    </source>
</evidence>
<evidence type="ECO:0000256" key="2">
    <source>
        <dbReference type="ARBA" id="ARBA00022448"/>
    </source>
</evidence>
<dbReference type="NCBIfam" id="TIGR04056">
    <property type="entry name" value="OMP_RagA_SusC"/>
    <property type="match status" value="1"/>
</dbReference>
<dbReference type="Proteomes" id="UP001200145">
    <property type="component" value="Unassembled WGS sequence"/>
</dbReference>
<keyword evidence="14" id="KW-0675">Receptor</keyword>
<keyword evidence="4 8" id="KW-0812">Transmembrane</keyword>
<dbReference type="Gene3D" id="2.40.170.20">
    <property type="entry name" value="TonB-dependent receptor, beta-barrel domain"/>
    <property type="match status" value="1"/>
</dbReference>
<comment type="similarity">
    <text evidence="8 9">Belongs to the TonB-dependent receptor family.</text>
</comment>
<reference evidence="14 15" key="1">
    <citation type="submission" date="2022-01" db="EMBL/GenBank/DDBJ databases">
        <title>Flavihumibacter sp. nov., isolated from sediment of a river.</title>
        <authorList>
            <person name="Liu H."/>
        </authorList>
    </citation>
    <scope>NUCLEOTIDE SEQUENCE [LARGE SCALE GENOMIC DNA]</scope>
    <source>
        <strain evidence="14 15">RY-1</strain>
    </source>
</reference>
<gene>
    <name evidence="14" type="ORF">L0U88_03785</name>
</gene>
<feature type="region of interest" description="Disordered" evidence="10">
    <location>
        <begin position="146"/>
        <end position="165"/>
    </location>
</feature>
<protein>
    <submittedName>
        <fullName evidence="14">TonB-dependent receptor</fullName>
    </submittedName>
</protein>
<feature type="compositionally biased region" description="Polar residues" evidence="10">
    <location>
        <begin position="149"/>
        <end position="162"/>
    </location>
</feature>
<dbReference type="SUPFAM" id="SSF56935">
    <property type="entry name" value="Porins"/>
    <property type="match status" value="1"/>
</dbReference>
<dbReference type="RefSeq" id="WP_234864278.1">
    <property type="nucleotide sequence ID" value="NZ_JAKEVY010000001.1"/>
</dbReference>
<keyword evidence="7 8" id="KW-0998">Cell outer membrane</keyword>
<sequence>MKKITGILVFLFGLAISASAQQKISGTVSSGKDGTPIAGASVMIKGSSTGTVTENDGTYTINIPAGTKTLVFSAVGMKTIERSVGNSITVDVVLEPTGSSFDEVVVIGYANARKQDLQGAVSTVKVTDNFKGRPASLGNIIQGQMPGVNVTQSGDPTSSGSISIRGKGNKNGDAVLIVVDGVPGAPYNPADIETITVLKDASSAAIYGAFAGSGGVVLITTKQAKAGKMTIEANVWNGTQQAWRTPKVLTAEQFNMVWKDASTAAGRTVPKTYDPITFPYGNVTRTDWVDEIFRTGRMQHYDLTIRGGTNTIKALASVSYDDVQGTLINTYNKKLTTRLNVDFNLAKWIEIGQHVLYDFNKGQSAIGDGHTGTIFGAMAYPRFSTVREFGPDGELLYGGTVPRWALAEGFSVEADLRNPVAMLEKVKHNNPANKIFSKTSLRLKPLPGLQFRSEFSADVTSFRNESFQMRFLEPGRTINQNYRSISNTLASGWNWDNILSYNKTFNNVHDVAAMGGFLMNKRTSRYNWAEVRGYAFEDPYQTIFNNGTDWSIRPSEDIWEETFVSVLGRVSYSFDNRYFVSGSVRRDASSKLSPTNNSDVFPAVSASWKISSENFMQRFQQINLLKIRASWGQVGNIASVRRFIYAPPYQVTSWPLFLGPNGEGQAFGIFQPTIPNPNLKWERTEQINIGLDLSLFDNSLTATVDYFSKKTKDLIESMPTPSVAGVASPPEFNIGQVENKGWEFTLNYNRKIGSVDFNIGGNLGTFDNKVISIGQTAFIAHGNGVNSMNPLRSTAGMPWHSFFLIDAVGIFRNQKDIDDYTWTDPVSGTTKKIQPNARPGDLQFRDVNNDGTINDGDRVYMGAYDMPDFSYGFNLGANWKGFSLSLFMQGISGVNVFNGVKAMTYTGSKGWNMSTDVLNSYNYNPNSDIPNLAVVEDPNGNFSKVSDYFLDKADYLRLKNLHLAYTLPSSLMQQVLALKDARVRVYANAENLITITKYKGFDPEVGNLGIDGGRFPVSRMFSVGMNVSF</sequence>
<comment type="caution">
    <text evidence="14">The sequence shown here is derived from an EMBL/GenBank/DDBJ whole genome shotgun (WGS) entry which is preliminary data.</text>
</comment>
<dbReference type="PROSITE" id="PS52016">
    <property type="entry name" value="TONB_DEPENDENT_REC_3"/>
    <property type="match status" value="1"/>
</dbReference>
<evidence type="ECO:0000259" key="13">
    <source>
        <dbReference type="Pfam" id="PF07715"/>
    </source>
</evidence>
<evidence type="ECO:0000256" key="1">
    <source>
        <dbReference type="ARBA" id="ARBA00004571"/>
    </source>
</evidence>
<keyword evidence="11" id="KW-0732">Signal</keyword>
<evidence type="ECO:0000256" key="10">
    <source>
        <dbReference type="SAM" id="MobiDB-lite"/>
    </source>
</evidence>
<evidence type="ECO:0000256" key="4">
    <source>
        <dbReference type="ARBA" id="ARBA00022692"/>
    </source>
</evidence>
<dbReference type="InterPro" id="IPR000531">
    <property type="entry name" value="Beta-barrel_TonB"/>
</dbReference>
<feature type="domain" description="TonB-dependent receptor-like beta-barrel" evidence="12">
    <location>
        <begin position="462"/>
        <end position="886"/>
    </location>
</feature>
<dbReference type="SUPFAM" id="SSF49464">
    <property type="entry name" value="Carboxypeptidase regulatory domain-like"/>
    <property type="match status" value="1"/>
</dbReference>
<dbReference type="InterPro" id="IPR008969">
    <property type="entry name" value="CarboxyPept-like_regulatory"/>
</dbReference>
<dbReference type="InterPro" id="IPR012910">
    <property type="entry name" value="Plug_dom"/>
</dbReference>
<keyword evidence="6 8" id="KW-0472">Membrane</keyword>
<feature type="signal peptide" evidence="11">
    <location>
        <begin position="1"/>
        <end position="20"/>
    </location>
</feature>
<accession>A0ABS9BDS2</accession>
<organism evidence="14 15">
    <name type="scientific">Flavihumibacter fluminis</name>
    <dbReference type="NCBI Taxonomy" id="2909236"/>
    <lineage>
        <taxon>Bacteria</taxon>
        <taxon>Pseudomonadati</taxon>
        <taxon>Bacteroidota</taxon>
        <taxon>Chitinophagia</taxon>
        <taxon>Chitinophagales</taxon>
        <taxon>Chitinophagaceae</taxon>
        <taxon>Flavihumibacter</taxon>
    </lineage>
</organism>
<evidence type="ECO:0000256" key="5">
    <source>
        <dbReference type="ARBA" id="ARBA00023077"/>
    </source>
</evidence>
<dbReference type="Gene3D" id="2.60.40.1120">
    <property type="entry name" value="Carboxypeptidase-like, regulatory domain"/>
    <property type="match status" value="1"/>
</dbReference>
<dbReference type="Gene3D" id="2.170.130.10">
    <property type="entry name" value="TonB-dependent receptor, plug domain"/>
    <property type="match status" value="1"/>
</dbReference>
<evidence type="ECO:0000256" key="11">
    <source>
        <dbReference type="SAM" id="SignalP"/>
    </source>
</evidence>
<keyword evidence="3 8" id="KW-1134">Transmembrane beta strand</keyword>
<evidence type="ECO:0000313" key="15">
    <source>
        <dbReference type="Proteomes" id="UP001200145"/>
    </source>
</evidence>
<comment type="subcellular location">
    <subcellularLocation>
        <location evidence="1 8">Cell outer membrane</location>
        <topology evidence="1 8">Multi-pass membrane protein</topology>
    </subcellularLocation>
</comment>
<proteinExistence type="inferred from homology"/>
<dbReference type="EMBL" id="JAKEVY010000001">
    <property type="protein sequence ID" value="MCF1713750.1"/>
    <property type="molecule type" value="Genomic_DNA"/>
</dbReference>
<name>A0ABS9BDS2_9BACT</name>
<evidence type="ECO:0000256" key="6">
    <source>
        <dbReference type="ARBA" id="ARBA00023136"/>
    </source>
</evidence>
<dbReference type="InterPro" id="IPR023997">
    <property type="entry name" value="TonB-dep_OMP_SusC/RagA_CS"/>
</dbReference>
<dbReference type="Pfam" id="PF07715">
    <property type="entry name" value="Plug"/>
    <property type="match status" value="1"/>
</dbReference>
<dbReference type="InterPro" id="IPR039426">
    <property type="entry name" value="TonB-dep_rcpt-like"/>
</dbReference>
<keyword evidence="15" id="KW-1185">Reference proteome</keyword>
<feature type="chain" id="PRO_5045994622" evidence="11">
    <location>
        <begin position="21"/>
        <end position="1029"/>
    </location>
</feature>
<evidence type="ECO:0000313" key="14">
    <source>
        <dbReference type="EMBL" id="MCF1713750.1"/>
    </source>
</evidence>
<keyword evidence="2 8" id="KW-0813">Transport</keyword>
<dbReference type="InterPro" id="IPR023996">
    <property type="entry name" value="TonB-dep_OMP_SusC/RagA"/>
</dbReference>
<keyword evidence="5 9" id="KW-0798">TonB box</keyword>
<dbReference type="NCBIfam" id="TIGR04057">
    <property type="entry name" value="SusC_RagA_signa"/>
    <property type="match status" value="1"/>
</dbReference>
<dbReference type="Pfam" id="PF00593">
    <property type="entry name" value="TonB_dep_Rec_b-barrel"/>
    <property type="match status" value="1"/>
</dbReference>